<dbReference type="GO" id="GO:0000981">
    <property type="term" value="F:DNA-binding transcription factor activity, RNA polymerase II-specific"/>
    <property type="evidence" value="ECO:0007669"/>
    <property type="project" value="InterPro"/>
</dbReference>
<keyword evidence="3" id="KW-0217">Developmental protein</keyword>
<dbReference type="PROSITE" id="PS00027">
    <property type="entry name" value="HOMEOBOX_1"/>
    <property type="match status" value="1"/>
</dbReference>
<dbReference type="PROSITE" id="PS50071">
    <property type="entry name" value="HOMEOBOX_2"/>
    <property type="match status" value="1"/>
</dbReference>
<feature type="region of interest" description="Disordered" evidence="9">
    <location>
        <begin position="123"/>
        <end position="162"/>
    </location>
</feature>
<keyword evidence="4 7" id="KW-0238">DNA-binding</keyword>
<dbReference type="EMBL" id="KK120654">
    <property type="protein sequence ID" value="KFM78757.1"/>
    <property type="molecule type" value="Genomic_DNA"/>
</dbReference>
<evidence type="ECO:0000256" key="5">
    <source>
        <dbReference type="ARBA" id="ARBA00023155"/>
    </source>
</evidence>
<evidence type="ECO:0000256" key="1">
    <source>
        <dbReference type="ARBA" id="ARBA00004123"/>
    </source>
</evidence>
<evidence type="ECO:0000256" key="4">
    <source>
        <dbReference type="ARBA" id="ARBA00023125"/>
    </source>
</evidence>
<evidence type="ECO:0000256" key="8">
    <source>
        <dbReference type="RuleBase" id="RU000682"/>
    </source>
</evidence>
<evidence type="ECO:0000256" key="9">
    <source>
        <dbReference type="SAM" id="MobiDB-lite"/>
    </source>
</evidence>
<dbReference type="FunFam" id="1.10.10.60:FF:000101">
    <property type="entry name" value="NK2 homeobox 8"/>
    <property type="match status" value="1"/>
</dbReference>
<feature type="non-terminal residue" evidence="11">
    <location>
        <position position="417"/>
    </location>
</feature>
<sequence>MFGERPWSDCIYGQDSSEYPSVLHCNLGPVRESDDYRSLIIAAPPVSSVATLPAVSPSLDGLSPSECPLPYGANPVNYGGIFPEHFPRFHSNTSEEIPAYTGPSPFNLQLDAIANLTSATDLHNDSSVPSRSSVSSVLPSNQTTSLMGRMSPSKASQEPSLMDHATSDALSVVGIDSIQEYSSSSEEGSIDICNRVIDKDSLTSPLTSLNMRATTSTLESSNKLSNNSASDTDKGEESSSGGQGDNLPQKKRKRRVLFSKAQTYELERRFRQQRYLSAPEREHLASIIRLTPTQVKIWFQNHRYKTKRARQEKGLDMNPLPSPRRVAVPVLVRDGKPCQPPMNGLVKHQDSHSQSIGLQSPHSDLPPITSLTSLAAAGVTNINNCVTNSCISSYNMNMNNVVPPYNPHLFQHQQRWW</sequence>
<feature type="domain" description="Homeobox" evidence="10">
    <location>
        <begin position="249"/>
        <end position="309"/>
    </location>
</feature>
<keyword evidence="12" id="KW-1185">Reference proteome</keyword>
<evidence type="ECO:0000256" key="7">
    <source>
        <dbReference type="PROSITE-ProRule" id="PRU00108"/>
    </source>
</evidence>
<dbReference type="OMA" id="PWSDCIY"/>
<dbReference type="Pfam" id="PF00046">
    <property type="entry name" value="Homeodomain"/>
    <property type="match status" value="1"/>
</dbReference>
<name>A0A087UN18_STEMI</name>
<accession>A0A087UN18</accession>
<evidence type="ECO:0000256" key="6">
    <source>
        <dbReference type="ARBA" id="ARBA00023242"/>
    </source>
</evidence>
<dbReference type="STRING" id="407821.A0A087UN18"/>
<evidence type="ECO:0000259" key="10">
    <source>
        <dbReference type="PROSITE" id="PS50071"/>
    </source>
</evidence>
<dbReference type="Gene3D" id="1.10.10.60">
    <property type="entry name" value="Homeodomain-like"/>
    <property type="match status" value="1"/>
</dbReference>
<dbReference type="GO" id="GO:0005634">
    <property type="term" value="C:nucleus"/>
    <property type="evidence" value="ECO:0007669"/>
    <property type="project" value="UniProtKB-SubCell"/>
</dbReference>
<dbReference type="InterPro" id="IPR050394">
    <property type="entry name" value="Homeobox_NK-like"/>
</dbReference>
<dbReference type="GO" id="GO:0030154">
    <property type="term" value="P:cell differentiation"/>
    <property type="evidence" value="ECO:0007669"/>
    <property type="project" value="TreeGrafter"/>
</dbReference>
<dbReference type="CDD" id="cd00086">
    <property type="entry name" value="homeodomain"/>
    <property type="match status" value="1"/>
</dbReference>
<dbReference type="AlphaFoldDB" id="A0A087UN18"/>
<dbReference type="InterPro" id="IPR001356">
    <property type="entry name" value="HD"/>
</dbReference>
<feature type="compositionally biased region" description="Polar residues" evidence="9">
    <location>
        <begin position="213"/>
        <end position="230"/>
    </location>
</feature>
<dbReference type="OrthoDB" id="6159439at2759"/>
<comment type="similarity">
    <text evidence="2">Belongs to the NK-2 homeobox family.</text>
</comment>
<reference evidence="11 12" key="1">
    <citation type="submission" date="2013-11" db="EMBL/GenBank/DDBJ databases">
        <title>Genome sequencing of Stegodyphus mimosarum.</title>
        <authorList>
            <person name="Bechsgaard J."/>
        </authorList>
    </citation>
    <scope>NUCLEOTIDE SEQUENCE [LARGE SCALE GENOMIC DNA]</scope>
</reference>
<dbReference type="PANTHER" id="PTHR24340">
    <property type="entry name" value="HOMEOBOX PROTEIN NKX"/>
    <property type="match status" value="1"/>
</dbReference>
<feature type="region of interest" description="Disordered" evidence="9">
    <location>
        <begin position="213"/>
        <end position="256"/>
    </location>
</feature>
<dbReference type="SUPFAM" id="SSF46689">
    <property type="entry name" value="Homeodomain-like"/>
    <property type="match status" value="1"/>
</dbReference>
<evidence type="ECO:0000313" key="12">
    <source>
        <dbReference type="Proteomes" id="UP000054359"/>
    </source>
</evidence>
<feature type="DNA-binding region" description="Homeobox" evidence="7">
    <location>
        <begin position="251"/>
        <end position="310"/>
    </location>
</feature>
<dbReference type="Proteomes" id="UP000054359">
    <property type="component" value="Unassembled WGS sequence"/>
</dbReference>
<gene>
    <name evidence="11" type="ORF">X975_22802</name>
</gene>
<keyword evidence="6 7" id="KW-0539">Nucleus</keyword>
<feature type="compositionally biased region" description="Low complexity" evidence="9">
    <location>
        <begin position="126"/>
        <end position="140"/>
    </location>
</feature>
<dbReference type="InterPro" id="IPR017970">
    <property type="entry name" value="Homeobox_CS"/>
</dbReference>
<evidence type="ECO:0000256" key="3">
    <source>
        <dbReference type="ARBA" id="ARBA00022473"/>
    </source>
</evidence>
<protein>
    <submittedName>
        <fullName evidence="11">Homeobox protein Nkx-2.2</fullName>
    </submittedName>
</protein>
<dbReference type="SMART" id="SM00389">
    <property type="entry name" value="HOX"/>
    <property type="match status" value="1"/>
</dbReference>
<comment type="subcellular location">
    <subcellularLocation>
        <location evidence="1 7 8">Nucleus</location>
    </subcellularLocation>
</comment>
<keyword evidence="5 7" id="KW-0371">Homeobox</keyword>
<organism evidence="11 12">
    <name type="scientific">Stegodyphus mimosarum</name>
    <name type="common">African social velvet spider</name>
    <dbReference type="NCBI Taxonomy" id="407821"/>
    <lineage>
        <taxon>Eukaryota</taxon>
        <taxon>Metazoa</taxon>
        <taxon>Ecdysozoa</taxon>
        <taxon>Arthropoda</taxon>
        <taxon>Chelicerata</taxon>
        <taxon>Arachnida</taxon>
        <taxon>Araneae</taxon>
        <taxon>Araneomorphae</taxon>
        <taxon>Entelegynae</taxon>
        <taxon>Eresoidea</taxon>
        <taxon>Eresidae</taxon>
        <taxon>Stegodyphus</taxon>
    </lineage>
</organism>
<dbReference type="InterPro" id="IPR020479">
    <property type="entry name" value="HD_metazoa"/>
</dbReference>
<dbReference type="PANTHER" id="PTHR24340:SF82">
    <property type="entry name" value="HOMEOBOX PROTEIN VND"/>
    <property type="match status" value="1"/>
</dbReference>
<evidence type="ECO:0000256" key="2">
    <source>
        <dbReference type="ARBA" id="ARBA00005661"/>
    </source>
</evidence>
<evidence type="ECO:0000313" key="11">
    <source>
        <dbReference type="EMBL" id="KFM78757.1"/>
    </source>
</evidence>
<dbReference type="GO" id="GO:0000978">
    <property type="term" value="F:RNA polymerase II cis-regulatory region sequence-specific DNA binding"/>
    <property type="evidence" value="ECO:0007669"/>
    <property type="project" value="TreeGrafter"/>
</dbReference>
<dbReference type="InterPro" id="IPR009057">
    <property type="entry name" value="Homeodomain-like_sf"/>
</dbReference>
<proteinExistence type="inferred from homology"/>
<dbReference type="PRINTS" id="PR00024">
    <property type="entry name" value="HOMEOBOX"/>
</dbReference>